<proteinExistence type="predicted"/>
<evidence type="ECO:0000256" key="1">
    <source>
        <dbReference type="SAM" id="Phobius"/>
    </source>
</evidence>
<keyword evidence="1" id="KW-0472">Membrane</keyword>
<sequence>MKAIKDFVRYYWFVLLFLPLVLYLYYANSFDPQLIPDLVFRKLSIALASLGFGYLARRLIIGKIDWQGVWQYVYAIVLQLIVALAFIFG</sequence>
<keyword evidence="1" id="KW-0812">Transmembrane</keyword>
<feature type="transmembrane region" description="Helical" evidence="1">
    <location>
        <begin position="38"/>
        <end position="57"/>
    </location>
</feature>
<name>A0A5Q0TWV0_9VIRU</name>
<evidence type="ECO:0000313" key="2">
    <source>
        <dbReference type="EMBL" id="QGA72448.1"/>
    </source>
</evidence>
<keyword evidence="1" id="KW-1133">Transmembrane helix</keyword>
<reference evidence="2" key="1">
    <citation type="submission" date="2019-04" db="EMBL/GenBank/DDBJ databases">
        <title>Diversity and Distribution of a Novel Hyperthermophilic Aquificales Virus Family.</title>
        <authorList>
            <person name="Mead D.A."/>
            <person name="Chevrette M.G."/>
            <person name="Lodes M."/>
            <person name="Hedlund B."/>
            <person name="Schoenfeld T.W."/>
            <person name="Monsma S.A."/>
        </authorList>
    </citation>
    <scope>NUCLEOTIDE SEQUENCE</scope>
</reference>
<dbReference type="EMBL" id="MK783188">
    <property type="protein sequence ID" value="QGA72448.1"/>
    <property type="molecule type" value="Genomic_DNA"/>
</dbReference>
<feature type="transmembrane region" description="Helical" evidence="1">
    <location>
        <begin position="69"/>
        <end position="88"/>
    </location>
</feature>
<feature type="transmembrane region" description="Helical" evidence="1">
    <location>
        <begin position="7"/>
        <end position="26"/>
    </location>
</feature>
<accession>A0A5Q0TWV0</accession>
<protein>
    <submittedName>
        <fullName evidence="2">Uncharacterized protein</fullName>
    </submittedName>
</protein>
<organism evidence="2">
    <name type="scientific">uncultured virus</name>
    <dbReference type="NCBI Taxonomy" id="340016"/>
    <lineage>
        <taxon>Viruses</taxon>
        <taxon>environmental samples</taxon>
    </lineage>
</organism>